<dbReference type="PROSITE" id="PS50893">
    <property type="entry name" value="ABC_TRANSPORTER_2"/>
    <property type="match status" value="1"/>
</dbReference>
<evidence type="ECO:0000313" key="10">
    <source>
        <dbReference type="EMBL" id="MEQ2441485.1"/>
    </source>
</evidence>
<gene>
    <name evidence="10" type="ORF">WMO26_11660</name>
</gene>
<dbReference type="Pfam" id="PF00005">
    <property type="entry name" value="ABC_tran"/>
    <property type="match status" value="1"/>
</dbReference>
<feature type="transmembrane region" description="Helical" evidence="7">
    <location>
        <begin position="53"/>
        <end position="79"/>
    </location>
</feature>
<reference evidence="10 11" key="1">
    <citation type="submission" date="2024-03" db="EMBL/GenBank/DDBJ databases">
        <title>Human intestinal bacterial collection.</title>
        <authorList>
            <person name="Pauvert C."/>
            <person name="Hitch T.C.A."/>
            <person name="Clavel T."/>
        </authorList>
    </citation>
    <scope>NUCLEOTIDE SEQUENCE [LARGE SCALE GENOMIC DNA]</scope>
    <source>
        <strain evidence="10 11">CLA-JM-H44</strain>
    </source>
</reference>
<accession>A0ABV1E2F8</accession>
<dbReference type="SUPFAM" id="SSF90123">
    <property type="entry name" value="ABC transporter transmembrane region"/>
    <property type="match status" value="1"/>
</dbReference>
<evidence type="ECO:0000256" key="5">
    <source>
        <dbReference type="ARBA" id="ARBA00022989"/>
    </source>
</evidence>
<dbReference type="PANTHER" id="PTHR43394">
    <property type="entry name" value="ATP-DEPENDENT PERMEASE MDL1, MITOCHONDRIAL"/>
    <property type="match status" value="1"/>
</dbReference>
<dbReference type="EMBL" id="JBBMFD010000026">
    <property type="protein sequence ID" value="MEQ2441485.1"/>
    <property type="molecule type" value="Genomic_DNA"/>
</dbReference>
<feature type="transmembrane region" description="Helical" evidence="7">
    <location>
        <begin position="131"/>
        <end position="150"/>
    </location>
</feature>
<dbReference type="Gene3D" id="1.20.1560.10">
    <property type="entry name" value="ABC transporter type 1, transmembrane domain"/>
    <property type="match status" value="1"/>
</dbReference>
<protein>
    <submittedName>
        <fullName evidence="10">ABC transporter ATP-binding protein</fullName>
    </submittedName>
</protein>
<dbReference type="Gene3D" id="3.40.50.300">
    <property type="entry name" value="P-loop containing nucleotide triphosphate hydrolases"/>
    <property type="match status" value="1"/>
</dbReference>
<keyword evidence="2 7" id="KW-0812">Transmembrane</keyword>
<dbReference type="Pfam" id="PF00664">
    <property type="entry name" value="ABC_membrane"/>
    <property type="match status" value="1"/>
</dbReference>
<feature type="transmembrane region" description="Helical" evidence="7">
    <location>
        <begin position="156"/>
        <end position="175"/>
    </location>
</feature>
<keyword evidence="6 7" id="KW-0472">Membrane</keyword>
<evidence type="ECO:0000256" key="7">
    <source>
        <dbReference type="SAM" id="Phobius"/>
    </source>
</evidence>
<keyword evidence="5 7" id="KW-1133">Transmembrane helix</keyword>
<keyword evidence="4 10" id="KW-0067">ATP-binding</keyword>
<feature type="domain" description="ABC transporter" evidence="8">
    <location>
        <begin position="332"/>
        <end position="567"/>
    </location>
</feature>
<dbReference type="InterPro" id="IPR011527">
    <property type="entry name" value="ABC1_TM_dom"/>
</dbReference>
<evidence type="ECO:0000313" key="11">
    <source>
        <dbReference type="Proteomes" id="UP001489509"/>
    </source>
</evidence>
<evidence type="ECO:0000256" key="4">
    <source>
        <dbReference type="ARBA" id="ARBA00022840"/>
    </source>
</evidence>
<organism evidence="10 11">
    <name type="scientific">Solibaculum intestinale</name>
    <dbReference type="NCBI Taxonomy" id="3133165"/>
    <lineage>
        <taxon>Bacteria</taxon>
        <taxon>Bacillati</taxon>
        <taxon>Bacillota</taxon>
        <taxon>Clostridia</taxon>
        <taxon>Eubacteriales</taxon>
        <taxon>Oscillospiraceae</taxon>
        <taxon>Solibaculum</taxon>
    </lineage>
</organism>
<comment type="caution">
    <text evidence="10">The sequence shown here is derived from an EMBL/GenBank/DDBJ whole genome shotgun (WGS) entry which is preliminary data.</text>
</comment>
<dbReference type="SUPFAM" id="SSF52540">
    <property type="entry name" value="P-loop containing nucleoside triphosphate hydrolases"/>
    <property type="match status" value="1"/>
</dbReference>
<comment type="subcellular location">
    <subcellularLocation>
        <location evidence="1">Cell membrane</location>
        <topology evidence="1">Multi-pass membrane protein</topology>
    </subcellularLocation>
</comment>
<dbReference type="InterPro" id="IPR039421">
    <property type="entry name" value="Type_1_exporter"/>
</dbReference>
<name>A0ABV1E2F8_9FIRM</name>
<evidence type="ECO:0000256" key="1">
    <source>
        <dbReference type="ARBA" id="ARBA00004651"/>
    </source>
</evidence>
<dbReference type="PROSITE" id="PS00211">
    <property type="entry name" value="ABC_TRANSPORTER_1"/>
    <property type="match status" value="1"/>
</dbReference>
<feature type="transmembrane region" description="Helical" evidence="7">
    <location>
        <begin position="236"/>
        <end position="259"/>
    </location>
</feature>
<dbReference type="GO" id="GO:0005524">
    <property type="term" value="F:ATP binding"/>
    <property type="evidence" value="ECO:0007669"/>
    <property type="project" value="UniProtKB-KW"/>
</dbReference>
<evidence type="ECO:0000259" key="8">
    <source>
        <dbReference type="PROSITE" id="PS50893"/>
    </source>
</evidence>
<dbReference type="PROSITE" id="PS50929">
    <property type="entry name" value="ABC_TM1F"/>
    <property type="match status" value="1"/>
</dbReference>
<dbReference type="InterPro" id="IPR003439">
    <property type="entry name" value="ABC_transporter-like_ATP-bd"/>
</dbReference>
<evidence type="ECO:0000259" key="9">
    <source>
        <dbReference type="PROSITE" id="PS50929"/>
    </source>
</evidence>
<evidence type="ECO:0000256" key="3">
    <source>
        <dbReference type="ARBA" id="ARBA00022741"/>
    </source>
</evidence>
<evidence type="ECO:0000256" key="2">
    <source>
        <dbReference type="ARBA" id="ARBA00022692"/>
    </source>
</evidence>
<proteinExistence type="predicted"/>
<sequence length="575" mass="63560">MIKLFKRIDKRYIPSLLAILLLTFGQSVAQLYMPNLNGDIIDKGVMAGDTDYILRTGGLMLLVSLGGMVCAILGSFLAAKVSMGFGRDLRRGIFTQASSYSLKEFDKLGTATLITRNTNDVTQIQNLGFMLLRMMLMAPMMLIGGIVLAVSKDAVLSLIIVAVIPVLALIIWLVGRSTIPLFQAMQRKIDKLNQVLREKLMGIRVIRAFNRDDAEKERFDSANTDLTKTAIKVNRILAIFMPLVMLIFNLIMLGVVWFGAVRIDAGAMEVGQLQAFLQYIMQIMFSVMMVAMMFIMLPRAQASADRINEVFALETELLDPDAPKAPEKTGKVVFDHVSFGYTNAEELALTDISFEAAPGETVAIIGSTGSGKSTLANLIPRFYDVTDGRILVDGVDVREFKKEELRKRISFVPQKALLFTGTIADNIRYGKEDATDEEVQNAARIAQASDFIDEMTDGYNSMISQGGSNLSGGQKQRLTIARALVRRPEIYIFDDNFSALDFKTDAKLRAALKDEVKGATVFMVAQRVSTVMDADKIIVLDEGRVAGMGTHRELLKSCDIYREIVASQLSEEELA</sequence>
<feature type="domain" description="ABC transmembrane type-1" evidence="9">
    <location>
        <begin position="17"/>
        <end position="299"/>
    </location>
</feature>
<keyword evidence="11" id="KW-1185">Reference proteome</keyword>
<dbReference type="InterPro" id="IPR003593">
    <property type="entry name" value="AAA+_ATPase"/>
</dbReference>
<dbReference type="Proteomes" id="UP001489509">
    <property type="component" value="Unassembled WGS sequence"/>
</dbReference>
<dbReference type="InterPro" id="IPR027417">
    <property type="entry name" value="P-loop_NTPase"/>
</dbReference>
<dbReference type="SMART" id="SM00382">
    <property type="entry name" value="AAA"/>
    <property type="match status" value="1"/>
</dbReference>
<feature type="transmembrane region" description="Helical" evidence="7">
    <location>
        <begin position="279"/>
        <end position="297"/>
    </location>
</feature>
<evidence type="ECO:0000256" key="6">
    <source>
        <dbReference type="ARBA" id="ARBA00023136"/>
    </source>
</evidence>
<dbReference type="CDD" id="cd18548">
    <property type="entry name" value="ABC_6TM_Tm287_like"/>
    <property type="match status" value="1"/>
</dbReference>
<dbReference type="InterPro" id="IPR036640">
    <property type="entry name" value="ABC1_TM_sf"/>
</dbReference>
<keyword evidence="3" id="KW-0547">Nucleotide-binding</keyword>
<dbReference type="PANTHER" id="PTHR43394:SF1">
    <property type="entry name" value="ATP-BINDING CASSETTE SUB-FAMILY B MEMBER 10, MITOCHONDRIAL"/>
    <property type="match status" value="1"/>
</dbReference>
<dbReference type="RefSeq" id="WP_349220595.1">
    <property type="nucleotide sequence ID" value="NZ_JBBMFD010000026.1"/>
</dbReference>
<dbReference type="InterPro" id="IPR017871">
    <property type="entry name" value="ABC_transporter-like_CS"/>
</dbReference>